<gene>
    <name evidence="3" type="ORF">A3H78_01905</name>
</gene>
<evidence type="ECO:0000259" key="2">
    <source>
        <dbReference type="Pfam" id="PF13439"/>
    </source>
</evidence>
<dbReference type="Pfam" id="PF13439">
    <property type="entry name" value="Glyco_transf_4"/>
    <property type="match status" value="1"/>
</dbReference>
<protein>
    <recommendedName>
        <fullName evidence="2">Glycosyltransferase subfamily 4-like N-terminal domain-containing protein</fullName>
    </recommendedName>
</protein>
<sequence length="400" mass="46342">MKILMLTPYLPFPPSSGGQVRSYNLLKNLGKKHKIVLVALIKNDSEKKYVDDLKDYCEKIYVCKRSESPWTMQNIFRSIFGLYPFLVVRNYSTEAKERVYQLLQENNFDLIHAETFYIMPHIPETNIPILLVEQTIEYMVYQHFVKNFKLFFVKPLFYFDILKLKFWEKSYWQKADLVGAMSEIDRQQMVKIIPDLKVEIIPNAAGEDLSLIYQTQKSEKPIFLYQGNFFWLQNIEAARLLIDQIFPEIIKKIPSAICYIAGQKAKEKLGKIKTKGIKIIEIEPSDVDTVKKVYRQASIFLAPIKGPGGTRLKILGAMAAGLPVISSPTGVSGLDIKDRENVLIAKNNQEFVKLAVEIFESRTLYEKIRQNAKKLVEEKYNWNTVSSKLEQIYLKLTKTK</sequence>
<dbReference type="GO" id="GO:0016757">
    <property type="term" value="F:glycosyltransferase activity"/>
    <property type="evidence" value="ECO:0007669"/>
    <property type="project" value="TreeGrafter"/>
</dbReference>
<dbReference type="Pfam" id="PF13692">
    <property type="entry name" value="Glyco_trans_1_4"/>
    <property type="match status" value="1"/>
</dbReference>
<dbReference type="EMBL" id="MGAV01000014">
    <property type="protein sequence ID" value="OGK54619.1"/>
    <property type="molecule type" value="Genomic_DNA"/>
</dbReference>
<evidence type="ECO:0000313" key="3">
    <source>
        <dbReference type="EMBL" id="OGK54619.1"/>
    </source>
</evidence>
<dbReference type="Gene3D" id="3.40.50.2000">
    <property type="entry name" value="Glycogen Phosphorylase B"/>
    <property type="match status" value="2"/>
</dbReference>
<organism evidence="3 4">
    <name type="scientific">Candidatus Roizmanbacteria bacterium RIFCSPLOWO2_02_FULL_36_11</name>
    <dbReference type="NCBI Taxonomy" id="1802071"/>
    <lineage>
        <taxon>Bacteria</taxon>
        <taxon>Candidatus Roizmaniibacteriota</taxon>
    </lineage>
</organism>
<reference evidence="3 4" key="1">
    <citation type="journal article" date="2016" name="Nat. Commun.">
        <title>Thousands of microbial genomes shed light on interconnected biogeochemical processes in an aquifer system.</title>
        <authorList>
            <person name="Anantharaman K."/>
            <person name="Brown C.T."/>
            <person name="Hug L.A."/>
            <person name="Sharon I."/>
            <person name="Castelle C.J."/>
            <person name="Probst A.J."/>
            <person name="Thomas B.C."/>
            <person name="Singh A."/>
            <person name="Wilkins M.J."/>
            <person name="Karaoz U."/>
            <person name="Brodie E.L."/>
            <person name="Williams K.H."/>
            <person name="Hubbard S.S."/>
            <person name="Banfield J.F."/>
        </authorList>
    </citation>
    <scope>NUCLEOTIDE SEQUENCE [LARGE SCALE GENOMIC DNA]</scope>
</reference>
<name>A0A1F7JG66_9BACT</name>
<dbReference type="GO" id="GO:0009103">
    <property type="term" value="P:lipopolysaccharide biosynthetic process"/>
    <property type="evidence" value="ECO:0007669"/>
    <property type="project" value="TreeGrafter"/>
</dbReference>
<dbReference type="PANTHER" id="PTHR46401">
    <property type="entry name" value="GLYCOSYLTRANSFERASE WBBK-RELATED"/>
    <property type="match status" value="1"/>
</dbReference>
<feature type="domain" description="Glycosyltransferase subfamily 4-like N-terminal" evidence="2">
    <location>
        <begin position="17"/>
        <end position="204"/>
    </location>
</feature>
<comment type="caution">
    <text evidence="3">The sequence shown here is derived from an EMBL/GenBank/DDBJ whole genome shotgun (WGS) entry which is preliminary data.</text>
</comment>
<evidence type="ECO:0000313" key="4">
    <source>
        <dbReference type="Proteomes" id="UP000177418"/>
    </source>
</evidence>
<dbReference type="InterPro" id="IPR028098">
    <property type="entry name" value="Glyco_trans_4-like_N"/>
</dbReference>
<dbReference type="CDD" id="cd03801">
    <property type="entry name" value="GT4_PimA-like"/>
    <property type="match status" value="1"/>
</dbReference>
<dbReference type="PANTHER" id="PTHR46401:SF2">
    <property type="entry name" value="GLYCOSYLTRANSFERASE WBBK-RELATED"/>
    <property type="match status" value="1"/>
</dbReference>
<evidence type="ECO:0000256" key="1">
    <source>
        <dbReference type="ARBA" id="ARBA00022679"/>
    </source>
</evidence>
<dbReference type="Proteomes" id="UP000177418">
    <property type="component" value="Unassembled WGS sequence"/>
</dbReference>
<dbReference type="AlphaFoldDB" id="A0A1F7JG66"/>
<dbReference type="SUPFAM" id="SSF53756">
    <property type="entry name" value="UDP-Glycosyltransferase/glycogen phosphorylase"/>
    <property type="match status" value="1"/>
</dbReference>
<accession>A0A1F7JG66</accession>
<proteinExistence type="predicted"/>
<keyword evidence="1" id="KW-0808">Transferase</keyword>